<dbReference type="AlphaFoldDB" id="A0A556ABM0"/>
<keyword evidence="12" id="KW-0813">Transport</keyword>
<keyword evidence="4 12" id="KW-0812">Transmembrane</keyword>
<gene>
    <name evidence="12" type="primary">fluC</name>
    <name evidence="12" type="synonym">crcB</name>
    <name evidence="13" type="ORF">FOZ76_20785</name>
</gene>
<protein>
    <recommendedName>
        <fullName evidence="12">Fluoride-specific ion channel FluC</fullName>
    </recommendedName>
</protein>
<keyword evidence="2 12" id="KW-1003">Cell membrane</keyword>
<dbReference type="RefSeq" id="WP_143950185.1">
    <property type="nucleotide sequence ID" value="NZ_BAABMB010000003.1"/>
</dbReference>
<keyword evidence="8 12" id="KW-0472">Membrane</keyword>
<comment type="similarity">
    <text evidence="10 12">Belongs to the fluoride channel Fluc/FEX (TC 1.A.43) family.</text>
</comment>
<organism evidence="13 14">
    <name type="scientific">Verticiella sediminum</name>
    <dbReference type="NCBI Taxonomy" id="1247510"/>
    <lineage>
        <taxon>Bacteria</taxon>
        <taxon>Pseudomonadati</taxon>
        <taxon>Pseudomonadota</taxon>
        <taxon>Betaproteobacteria</taxon>
        <taxon>Burkholderiales</taxon>
        <taxon>Alcaligenaceae</taxon>
        <taxon>Verticiella</taxon>
    </lineage>
</organism>
<keyword evidence="12" id="KW-0479">Metal-binding</keyword>
<keyword evidence="3" id="KW-0997">Cell inner membrane</keyword>
<keyword evidence="9 12" id="KW-0407">Ion channel</keyword>
<evidence type="ECO:0000256" key="10">
    <source>
        <dbReference type="ARBA" id="ARBA00035120"/>
    </source>
</evidence>
<dbReference type="OrthoDB" id="9806299at2"/>
<comment type="caution">
    <text evidence="13">The sequence shown here is derived from an EMBL/GenBank/DDBJ whole genome shotgun (WGS) entry which is preliminary data.</text>
</comment>
<dbReference type="GO" id="GO:0005886">
    <property type="term" value="C:plasma membrane"/>
    <property type="evidence" value="ECO:0007669"/>
    <property type="project" value="UniProtKB-SubCell"/>
</dbReference>
<feature type="transmembrane region" description="Helical" evidence="12">
    <location>
        <begin position="36"/>
        <end position="58"/>
    </location>
</feature>
<evidence type="ECO:0000256" key="8">
    <source>
        <dbReference type="ARBA" id="ARBA00023136"/>
    </source>
</evidence>
<dbReference type="EMBL" id="VLTJ01000039">
    <property type="protein sequence ID" value="TSH90270.1"/>
    <property type="molecule type" value="Genomic_DNA"/>
</dbReference>
<sequence>MNTAGSLFVIAVGAVFGAWARWGLAVWLNARSAWPWGTLTANLVGGYLVGVVLGLLLVHAHWPGWVRLALVTGFLGAFTTFSSFSAEVVGMLQAGRWLAGFGYAALSLLGSLGLTLLGLATAQWVLRA</sequence>
<dbReference type="PANTHER" id="PTHR28259">
    <property type="entry name" value="FLUORIDE EXPORT PROTEIN 1-RELATED"/>
    <property type="match status" value="1"/>
</dbReference>
<comment type="subcellular location">
    <subcellularLocation>
        <location evidence="1 12">Cell membrane</location>
        <topology evidence="1 12">Multi-pass membrane protein</topology>
    </subcellularLocation>
</comment>
<evidence type="ECO:0000313" key="13">
    <source>
        <dbReference type="EMBL" id="TSH90270.1"/>
    </source>
</evidence>
<accession>A0A556ABM0</accession>
<proteinExistence type="inferred from homology"/>
<evidence type="ECO:0000256" key="4">
    <source>
        <dbReference type="ARBA" id="ARBA00022692"/>
    </source>
</evidence>
<evidence type="ECO:0000256" key="12">
    <source>
        <dbReference type="HAMAP-Rule" id="MF_00454"/>
    </source>
</evidence>
<feature type="binding site" evidence="12">
    <location>
        <position position="76"/>
    </location>
    <ligand>
        <name>Na(+)</name>
        <dbReference type="ChEBI" id="CHEBI:29101"/>
        <note>structural</note>
    </ligand>
</feature>
<comment type="activity regulation">
    <text evidence="12">Na(+) is not transported, but it plays an essential structural role and its presence is essential for fluoride channel function.</text>
</comment>
<evidence type="ECO:0000256" key="11">
    <source>
        <dbReference type="ARBA" id="ARBA00035585"/>
    </source>
</evidence>
<keyword evidence="5 12" id="KW-1133">Transmembrane helix</keyword>
<evidence type="ECO:0000256" key="2">
    <source>
        <dbReference type="ARBA" id="ARBA00022475"/>
    </source>
</evidence>
<feature type="transmembrane region" description="Helical" evidence="12">
    <location>
        <begin position="104"/>
        <end position="126"/>
    </location>
</feature>
<keyword evidence="14" id="KW-1185">Reference proteome</keyword>
<evidence type="ECO:0000256" key="6">
    <source>
        <dbReference type="ARBA" id="ARBA00023053"/>
    </source>
</evidence>
<evidence type="ECO:0000256" key="9">
    <source>
        <dbReference type="ARBA" id="ARBA00023303"/>
    </source>
</evidence>
<evidence type="ECO:0000313" key="14">
    <source>
        <dbReference type="Proteomes" id="UP000318405"/>
    </source>
</evidence>
<feature type="transmembrane region" description="Helical" evidence="12">
    <location>
        <begin position="65"/>
        <end position="84"/>
    </location>
</feature>
<dbReference type="Pfam" id="PF02537">
    <property type="entry name" value="CRCB"/>
    <property type="match status" value="1"/>
</dbReference>
<dbReference type="PANTHER" id="PTHR28259:SF1">
    <property type="entry name" value="FLUORIDE EXPORT PROTEIN 1-RELATED"/>
    <property type="match status" value="1"/>
</dbReference>
<reference evidence="13 14" key="1">
    <citation type="submission" date="2019-07" db="EMBL/GenBank/DDBJ databases">
        <title>Qingshengfaniella alkalisoli gen. nov., sp. nov., isolated from saline soil.</title>
        <authorList>
            <person name="Xu L."/>
            <person name="Huang X.-X."/>
            <person name="Sun J.-Q."/>
        </authorList>
    </citation>
    <scope>NUCLEOTIDE SEQUENCE [LARGE SCALE GENOMIC DNA]</scope>
    <source>
        <strain evidence="13 14">DSM 27279</strain>
    </source>
</reference>
<keyword evidence="6 12" id="KW-0915">Sodium</keyword>
<comment type="function">
    <text evidence="12">Fluoride-specific ion channel. Important for reducing fluoride concentration in the cell, thus reducing its toxicity.</text>
</comment>
<evidence type="ECO:0000256" key="1">
    <source>
        <dbReference type="ARBA" id="ARBA00004651"/>
    </source>
</evidence>
<dbReference type="Proteomes" id="UP000318405">
    <property type="component" value="Unassembled WGS sequence"/>
</dbReference>
<keyword evidence="7 12" id="KW-0406">Ion transport</keyword>
<dbReference type="HAMAP" id="MF_00454">
    <property type="entry name" value="FluC"/>
    <property type="match status" value="1"/>
</dbReference>
<name>A0A556ABM0_9BURK</name>
<dbReference type="GO" id="GO:0046872">
    <property type="term" value="F:metal ion binding"/>
    <property type="evidence" value="ECO:0007669"/>
    <property type="project" value="UniProtKB-KW"/>
</dbReference>
<dbReference type="GO" id="GO:0062054">
    <property type="term" value="F:fluoride channel activity"/>
    <property type="evidence" value="ECO:0007669"/>
    <property type="project" value="UniProtKB-UniRule"/>
</dbReference>
<evidence type="ECO:0000256" key="7">
    <source>
        <dbReference type="ARBA" id="ARBA00023065"/>
    </source>
</evidence>
<feature type="binding site" evidence="12">
    <location>
        <position position="79"/>
    </location>
    <ligand>
        <name>Na(+)</name>
        <dbReference type="ChEBI" id="CHEBI:29101"/>
        <note>structural</note>
    </ligand>
</feature>
<comment type="catalytic activity">
    <reaction evidence="11">
        <text>fluoride(in) = fluoride(out)</text>
        <dbReference type="Rhea" id="RHEA:76159"/>
        <dbReference type="ChEBI" id="CHEBI:17051"/>
    </reaction>
    <physiologicalReaction direction="left-to-right" evidence="11">
        <dbReference type="Rhea" id="RHEA:76160"/>
    </physiologicalReaction>
</comment>
<dbReference type="GO" id="GO:0140114">
    <property type="term" value="P:cellular detoxification of fluoride"/>
    <property type="evidence" value="ECO:0007669"/>
    <property type="project" value="UniProtKB-UniRule"/>
</dbReference>
<evidence type="ECO:0000256" key="5">
    <source>
        <dbReference type="ARBA" id="ARBA00022989"/>
    </source>
</evidence>
<dbReference type="InterPro" id="IPR003691">
    <property type="entry name" value="FluC"/>
</dbReference>
<evidence type="ECO:0000256" key="3">
    <source>
        <dbReference type="ARBA" id="ARBA00022519"/>
    </source>
</evidence>